<dbReference type="Pfam" id="PF00072">
    <property type="entry name" value="Response_reg"/>
    <property type="match status" value="2"/>
</dbReference>
<dbReference type="EMBL" id="LWBP01000030">
    <property type="protein sequence ID" value="OQP67531.1"/>
    <property type="molecule type" value="Genomic_DNA"/>
</dbReference>
<evidence type="ECO:0000256" key="1">
    <source>
        <dbReference type="ARBA" id="ARBA00022553"/>
    </source>
</evidence>
<dbReference type="GO" id="GO:0000160">
    <property type="term" value="P:phosphorelay signal transduction system"/>
    <property type="evidence" value="ECO:0007669"/>
    <property type="project" value="UniProtKB-KW"/>
</dbReference>
<evidence type="ECO:0000313" key="4">
    <source>
        <dbReference type="EMBL" id="OQP67531.1"/>
    </source>
</evidence>
<accession>A0A1V9GA29</accession>
<keyword evidence="1 2" id="KW-0597">Phosphoprotein</keyword>
<dbReference type="InterPro" id="IPR001789">
    <property type="entry name" value="Sig_transdc_resp-reg_receiver"/>
</dbReference>
<protein>
    <recommendedName>
        <fullName evidence="3">Response regulatory domain-containing protein</fullName>
    </recommendedName>
</protein>
<feature type="domain" description="Response regulatory" evidence="3">
    <location>
        <begin position="161"/>
        <end position="277"/>
    </location>
</feature>
<name>A0A1V9GA29_9BACT</name>
<evidence type="ECO:0000256" key="2">
    <source>
        <dbReference type="PROSITE-ProRule" id="PRU00169"/>
    </source>
</evidence>
<dbReference type="Gene3D" id="3.40.50.2300">
    <property type="match status" value="2"/>
</dbReference>
<dbReference type="PANTHER" id="PTHR45339">
    <property type="entry name" value="HYBRID SIGNAL TRANSDUCTION HISTIDINE KINASE J"/>
    <property type="match status" value="1"/>
</dbReference>
<gene>
    <name evidence="4" type="ORF">A4R26_33245</name>
</gene>
<feature type="domain" description="Response regulatory" evidence="3">
    <location>
        <begin position="10"/>
        <end position="132"/>
    </location>
</feature>
<comment type="caution">
    <text evidence="4">The sequence shown here is derived from an EMBL/GenBank/DDBJ whole genome shotgun (WGS) entry which is preliminary data.</text>
</comment>
<dbReference type="PANTHER" id="PTHR45339:SF5">
    <property type="entry name" value="HISTIDINE KINASE"/>
    <property type="match status" value="1"/>
</dbReference>
<dbReference type="RefSeq" id="WP_165760158.1">
    <property type="nucleotide sequence ID" value="NZ_LWBP01000030.1"/>
</dbReference>
<sequence length="277" mass="31418">MTDSLLNDKDVLVMEGSNPNREVTTKILRRNNLSPVTAVSGEQAINMLKKDVQRQKLFALVLLNIMLPGDIDGFDVAEYIKNEPSLNRTEIIVISKSQKASDRERLRQLGVSHFYSKPLSEENLMECIRGILLINQNYPRKNNSDAPAIEVVSLNENSKHNILLVEDNPVNQEITLGMLIKRSHQVVCAKNGLEALDCFKKQDFDIIFMDIQMPEKNGYEATRAIRELERFGTKHTHIIALTANAMQGDREKCLEAGMDDYISKPVRLRELVNGLEQ</sequence>
<dbReference type="AlphaFoldDB" id="A0A1V9GA29"/>
<reference evidence="5" key="1">
    <citation type="submission" date="2016-04" db="EMBL/GenBank/DDBJ databases">
        <authorList>
            <person name="Chen L."/>
            <person name="Zhuang W."/>
            <person name="Wang G."/>
        </authorList>
    </citation>
    <scope>NUCLEOTIDE SEQUENCE [LARGE SCALE GENOMIC DNA]</scope>
    <source>
        <strain evidence="5">208</strain>
    </source>
</reference>
<comment type="caution">
    <text evidence="2">Lacks conserved residue(s) required for the propagation of feature annotation.</text>
</comment>
<evidence type="ECO:0000259" key="3">
    <source>
        <dbReference type="PROSITE" id="PS50110"/>
    </source>
</evidence>
<proteinExistence type="predicted"/>
<organism evidence="4 5">
    <name type="scientific">Niastella populi</name>
    <dbReference type="NCBI Taxonomy" id="550983"/>
    <lineage>
        <taxon>Bacteria</taxon>
        <taxon>Pseudomonadati</taxon>
        <taxon>Bacteroidota</taxon>
        <taxon>Chitinophagia</taxon>
        <taxon>Chitinophagales</taxon>
        <taxon>Chitinophagaceae</taxon>
        <taxon>Niastella</taxon>
    </lineage>
</organism>
<dbReference type="CDD" id="cd17546">
    <property type="entry name" value="REC_hyHK_CKI1_RcsC-like"/>
    <property type="match status" value="2"/>
</dbReference>
<dbReference type="InterPro" id="IPR011006">
    <property type="entry name" value="CheY-like_superfamily"/>
</dbReference>
<keyword evidence="5" id="KW-1185">Reference proteome</keyword>
<evidence type="ECO:0000313" key="5">
    <source>
        <dbReference type="Proteomes" id="UP000192276"/>
    </source>
</evidence>
<dbReference type="PROSITE" id="PS50110">
    <property type="entry name" value="RESPONSE_REGULATORY"/>
    <property type="match status" value="2"/>
</dbReference>
<dbReference type="Proteomes" id="UP000192276">
    <property type="component" value="Unassembled WGS sequence"/>
</dbReference>
<feature type="modified residue" description="4-aspartylphosphate" evidence="2">
    <location>
        <position position="210"/>
    </location>
</feature>
<dbReference type="SUPFAM" id="SSF52172">
    <property type="entry name" value="CheY-like"/>
    <property type="match status" value="2"/>
</dbReference>
<dbReference type="STRING" id="550983.A4R26_33245"/>
<dbReference type="SMART" id="SM00448">
    <property type="entry name" value="REC"/>
    <property type="match status" value="2"/>
</dbReference>